<dbReference type="AlphaFoldDB" id="A0A0G0BGM0"/>
<dbReference type="GO" id="GO:0016787">
    <property type="term" value="F:hydrolase activity"/>
    <property type="evidence" value="ECO:0007669"/>
    <property type="project" value="InterPro"/>
</dbReference>
<sequence>MKKDIINLISQLVKINSVYPNEKKTADFVLDYFNKRGYKPVRQKIEKNRDNIIVEKGAGKRTVILYSHLDTVDVTGGWKSNPFELKIEGDRASGLGAWDMKSGATINILNFINYEPKNFKLKIIFCVDEENISKGASKFIRSSHGKNIDCVISTEPAFKHGLQGIATGRIGRAVYRVEVKGESKHTAFYETRYDTNFFAAELLLSINKSLNKIRGDKKQYFFANRIESSAVGMSLPEKTLIILESSIIPPVTHDQMLSKLKRMINAKLKKYNNYYKVEVGFVKRETPFLNGYEIEKGNKYLRFLAKSVKTVTNESAIPYFRSSVADENIFGSHGNTVLSIGPIGANAHAPNEWVSLKSLEKLYNILIKFLEAVDSQLVTSH</sequence>
<protein>
    <submittedName>
        <fullName evidence="2">ArgE/DapE-related deacylase</fullName>
    </submittedName>
</protein>
<dbReference type="PANTHER" id="PTHR43808:SF8">
    <property type="entry name" value="PEPTIDASE M20 DIMERISATION DOMAIN-CONTAINING PROTEIN"/>
    <property type="match status" value="1"/>
</dbReference>
<comment type="caution">
    <text evidence="2">The sequence shown here is derived from an EMBL/GenBank/DDBJ whole genome shotgun (WGS) entry which is preliminary data.</text>
</comment>
<organism evidence="2 3">
    <name type="scientific">Candidatus Roizmanbacteria bacterium GW2011_GWC2_35_12</name>
    <dbReference type="NCBI Taxonomy" id="1618485"/>
    <lineage>
        <taxon>Bacteria</taxon>
        <taxon>Candidatus Roizmaniibacteriota</taxon>
    </lineage>
</organism>
<reference evidence="2 3" key="1">
    <citation type="journal article" date="2015" name="Nature">
        <title>rRNA introns, odd ribosomes, and small enigmatic genomes across a large radiation of phyla.</title>
        <authorList>
            <person name="Brown C.T."/>
            <person name="Hug L.A."/>
            <person name="Thomas B.C."/>
            <person name="Sharon I."/>
            <person name="Castelle C.J."/>
            <person name="Singh A."/>
            <person name="Wilkins M.J."/>
            <person name="Williams K.H."/>
            <person name="Banfield J.F."/>
        </authorList>
    </citation>
    <scope>NUCLEOTIDE SEQUENCE [LARGE SCALE GENOMIC DNA]</scope>
</reference>
<dbReference type="InterPro" id="IPR002933">
    <property type="entry name" value="Peptidase_M20"/>
</dbReference>
<evidence type="ECO:0000256" key="1">
    <source>
        <dbReference type="ARBA" id="ARBA00022833"/>
    </source>
</evidence>
<dbReference type="InterPro" id="IPR050072">
    <property type="entry name" value="Peptidase_M20A"/>
</dbReference>
<gene>
    <name evidence="2" type="ORF">UR63_C0001G0034</name>
</gene>
<dbReference type="Gene3D" id="3.40.630.10">
    <property type="entry name" value="Zn peptidases"/>
    <property type="match status" value="2"/>
</dbReference>
<accession>A0A0G0BGM0</accession>
<dbReference type="PANTHER" id="PTHR43808">
    <property type="entry name" value="ACETYLORNITHINE DEACETYLASE"/>
    <property type="match status" value="1"/>
</dbReference>
<name>A0A0G0BGM0_9BACT</name>
<evidence type="ECO:0000313" key="3">
    <source>
        <dbReference type="Proteomes" id="UP000034127"/>
    </source>
</evidence>
<dbReference type="EMBL" id="LBPX01000001">
    <property type="protein sequence ID" value="KKP68584.1"/>
    <property type="molecule type" value="Genomic_DNA"/>
</dbReference>
<dbReference type="Pfam" id="PF01546">
    <property type="entry name" value="Peptidase_M20"/>
    <property type="match status" value="1"/>
</dbReference>
<evidence type="ECO:0000313" key="2">
    <source>
        <dbReference type="EMBL" id="KKP68584.1"/>
    </source>
</evidence>
<dbReference type="SUPFAM" id="SSF53187">
    <property type="entry name" value="Zn-dependent exopeptidases"/>
    <property type="match status" value="1"/>
</dbReference>
<keyword evidence="1" id="KW-0862">Zinc</keyword>
<proteinExistence type="predicted"/>
<dbReference type="Proteomes" id="UP000034127">
    <property type="component" value="Unassembled WGS sequence"/>
</dbReference>